<sequence length="149" mass="16311">MPNSPGSSPASAPFRLEWRPSRWPSLALLALAPLAAACVLASGVPPRAGAALAGIALAWGLWQAWAQRRQSRHLLVLDADGGALFDGVRVQAWQVRWRGPLAVVELVDDDGRRWRLAWWPDTLPPVARRELRLATRRGRASLYTSPVAP</sequence>
<comment type="caution">
    <text evidence="1">The sequence shown here is derived from an EMBL/GenBank/DDBJ whole genome shotgun (WGS) entry which is preliminary data.</text>
</comment>
<dbReference type="Proteomes" id="UP000321583">
    <property type="component" value="Unassembled WGS sequence"/>
</dbReference>
<dbReference type="OrthoDB" id="6054402at2"/>
<dbReference type="RefSeq" id="WP_037034634.1">
    <property type="nucleotide sequence ID" value="NZ_VLJS01000122.1"/>
</dbReference>
<dbReference type="AlphaFoldDB" id="A0A562CZJ7"/>
<evidence type="ECO:0000313" key="1">
    <source>
        <dbReference type="EMBL" id="TWH02875.1"/>
    </source>
</evidence>
<organism evidence="1 2">
    <name type="scientific">Pseudoxanthomonas taiwanensis J19</name>
    <dbReference type="NCBI Taxonomy" id="935569"/>
    <lineage>
        <taxon>Bacteria</taxon>
        <taxon>Pseudomonadati</taxon>
        <taxon>Pseudomonadota</taxon>
        <taxon>Gammaproteobacteria</taxon>
        <taxon>Lysobacterales</taxon>
        <taxon>Lysobacteraceae</taxon>
        <taxon>Pseudoxanthomonas</taxon>
    </lineage>
</organism>
<reference evidence="1 2" key="1">
    <citation type="submission" date="2019-07" db="EMBL/GenBank/DDBJ databases">
        <title>Genome sequencing of lignin-degrading bacterial isolates.</title>
        <authorList>
            <person name="Gladden J."/>
        </authorList>
    </citation>
    <scope>NUCLEOTIDE SEQUENCE [LARGE SCALE GENOMIC DNA]</scope>
    <source>
        <strain evidence="1 2">J19</strain>
    </source>
</reference>
<accession>A0A562CZJ7</accession>
<keyword evidence="2" id="KW-1185">Reference proteome</keyword>
<gene>
    <name evidence="1" type="ORF">L613_008800000050</name>
</gene>
<proteinExistence type="predicted"/>
<evidence type="ECO:0000313" key="2">
    <source>
        <dbReference type="Proteomes" id="UP000321583"/>
    </source>
</evidence>
<protein>
    <submittedName>
        <fullName evidence="1">Toxin CptA</fullName>
    </submittedName>
</protein>
<dbReference type="EMBL" id="VLJS01000122">
    <property type="protein sequence ID" value="TWH02875.1"/>
    <property type="molecule type" value="Genomic_DNA"/>
</dbReference>
<dbReference type="InterPro" id="IPR009883">
    <property type="entry name" value="YgfX"/>
</dbReference>
<dbReference type="Pfam" id="PF07254">
    <property type="entry name" value="Cpta_toxin"/>
    <property type="match status" value="1"/>
</dbReference>
<name>A0A562CZJ7_9GAMM</name>